<dbReference type="GO" id="GO:0016491">
    <property type="term" value="F:oxidoreductase activity"/>
    <property type="evidence" value="ECO:0007669"/>
    <property type="project" value="UniProtKB-KW"/>
</dbReference>
<comment type="caution">
    <text evidence="8">The sequence shown here is derived from an EMBL/GenBank/DDBJ whole genome shotgun (WGS) entry which is preliminary data.</text>
</comment>
<protein>
    <recommendedName>
        <fullName evidence="7">Nitroreductase domain-containing protein</fullName>
    </recommendedName>
</protein>
<dbReference type="HOGENOM" id="CLU_073125_1_0_1"/>
<dbReference type="GO" id="GO:0034599">
    <property type="term" value="P:cellular response to oxidative stress"/>
    <property type="evidence" value="ECO:0007669"/>
    <property type="project" value="InterPro"/>
</dbReference>
<evidence type="ECO:0000313" key="8">
    <source>
        <dbReference type="EMBL" id="EXJ85313.1"/>
    </source>
</evidence>
<evidence type="ECO:0000256" key="4">
    <source>
        <dbReference type="ARBA" id="ARBA00022490"/>
    </source>
</evidence>
<gene>
    <name evidence="8" type="ORF">A1O3_05988</name>
</gene>
<dbReference type="EMBL" id="AMGY01000004">
    <property type="protein sequence ID" value="EXJ85313.1"/>
    <property type="molecule type" value="Genomic_DNA"/>
</dbReference>
<comment type="similarity">
    <text evidence="3">Belongs to the nitroreductase family.</text>
</comment>
<dbReference type="Proteomes" id="UP000019478">
    <property type="component" value="Unassembled WGS sequence"/>
</dbReference>
<evidence type="ECO:0000256" key="2">
    <source>
        <dbReference type="ARBA" id="ARBA00004496"/>
    </source>
</evidence>
<dbReference type="eggNOG" id="ENOG502RYI9">
    <property type="taxonomic scope" value="Eukaryota"/>
</dbReference>
<organism evidence="8 9">
    <name type="scientific">Capronia epimyces CBS 606.96</name>
    <dbReference type="NCBI Taxonomy" id="1182542"/>
    <lineage>
        <taxon>Eukaryota</taxon>
        <taxon>Fungi</taxon>
        <taxon>Dikarya</taxon>
        <taxon>Ascomycota</taxon>
        <taxon>Pezizomycotina</taxon>
        <taxon>Eurotiomycetes</taxon>
        <taxon>Chaetothyriomycetidae</taxon>
        <taxon>Chaetothyriales</taxon>
        <taxon>Herpotrichiellaceae</taxon>
        <taxon>Capronia</taxon>
    </lineage>
</organism>
<proteinExistence type="inferred from homology"/>
<evidence type="ECO:0000259" key="7">
    <source>
        <dbReference type="Pfam" id="PF00881"/>
    </source>
</evidence>
<dbReference type="GeneID" id="19170098"/>
<feature type="domain" description="Nitroreductase" evidence="7">
    <location>
        <begin position="12"/>
        <end position="179"/>
    </location>
</feature>
<dbReference type="GO" id="GO:0005737">
    <property type="term" value="C:cytoplasm"/>
    <property type="evidence" value="ECO:0007669"/>
    <property type="project" value="UniProtKB-SubCell"/>
</dbReference>
<dbReference type="InterPro" id="IPR033877">
    <property type="entry name" value="Frm2/Hbn1"/>
</dbReference>
<keyword evidence="4" id="KW-0963">Cytoplasm</keyword>
<dbReference type="InterPro" id="IPR029479">
    <property type="entry name" value="Nitroreductase"/>
</dbReference>
<dbReference type="PANTHER" id="PTHR43035">
    <property type="entry name" value="FATTY ACID REPRESSION MUTANT PROTEIN 2-RELATED"/>
    <property type="match status" value="1"/>
</dbReference>
<dbReference type="SUPFAM" id="SSF55469">
    <property type="entry name" value="FMN-dependent nitroreductase-like"/>
    <property type="match status" value="1"/>
</dbReference>
<dbReference type="OrthoDB" id="2138173at2759"/>
<dbReference type="FunFam" id="3.40.109.10:FF:000001">
    <property type="entry name" value="Nitroreductase family"/>
    <property type="match status" value="1"/>
</dbReference>
<comment type="subcellular location">
    <subcellularLocation>
        <location evidence="2">Cytoplasm</location>
    </subcellularLocation>
    <subcellularLocation>
        <location evidence="1">Nucleus</location>
    </subcellularLocation>
</comment>
<dbReference type="AlphaFoldDB" id="W9XYH1"/>
<dbReference type="PANTHER" id="PTHR43035:SF1">
    <property type="entry name" value="FATTY ACID REPRESSION MUTANT PROTEIN 2-RELATED"/>
    <property type="match status" value="1"/>
</dbReference>
<dbReference type="RefSeq" id="XP_007734298.1">
    <property type="nucleotide sequence ID" value="XM_007736108.1"/>
</dbReference>
<evidence type="ECO:0000256" key="3">
    <source>
        <dbReference type="ARBA" id="ARBA00007118"/>
    </source>
</evidence>
<dbReference type="GO" id="GO:0005634">
    <property type="term" value="C:nucleus"/>
    <property type="evidence" value="ECO:0007669"/>
    <property type="project" value="UniProtKB-SubCell"/>
</dbReference>
<evidence type="ECO:0000256" key="5">
    <source>
        <dbReference type="ARBA" id="ARBA00023002"/>
    </source>
</evidence>
<keyword evidence="6" id="KW-0539">Nucleus</keyword>
<evidence type="ECO:0000256" key="6">
    <source>
        <dbReference type="ARBA" id="ARBA00023242"/>
    </source>
</evidence>
<dbReference type="CDD" id="cd02140">
    <property type="entry name" value="Frm2-like"/>
    <property type="match status" value="1"/>
</dbReference>
<sequence length="204" mass="23224">MSTLQTFQASMLQRRTVYNLQGNSPISNAEIQDIIRHALLHVPSSFNSQSTRIVLLVGHEHAALWDIVKDVLSGIVPGQAFATTEKKLESFQRAYGTILFFEDQSTIRDYQNRFPLYADRFPVWASESSGMHQYAIWTALACQDLGANLQHYNPLIDDLVTARWNLPQDWKLAAQMVIGTPTRPPGVKTFQPLEERFRTYGEIL</sequence>
<dbReference type="STRING" id="1182542.W9XYH1"/>
<evidence type="ECO:0000256" key="1">
    <source>
        <dbReference type="ARBA" id="ARBA00004123"/>
    </source>
</evidence>
<dbReference type="Pfam" id="PF00881">
    <property type="entry name" value="Nitroreductase"/>
    <property type="match status" value="1"/>
</dbReference>
<reference evidence="8 9" key="1">
    <citation type="submission" date="2013-03" db="EMBL/GenBank/DDBJ databases">
        <title>The Genome Sequence of Capronia epimyces CBS 606.96.</title>
        <authorList>
            <consortium name="The Broad Institute Genomics Platform"/>
            <person name="Cuomo C."/>
            <person name="de Hoog S."/>
            <person name="Gorbushina A."/>
            <person name="Walker B."/>
            <person name="Young S.K."/>
            <person name="Zeng Q."/>
            <person name="Gargeya S."/>
            <person name="Fitzgerald M."/>
            <person name="Haas B."/>
            <person name="Abouelleil A."/>
            <person name="Allen A.W."/>
            <person name="Alvarado L."/>
            <person name="Arachchi H.M."/>
            <person name="Berlin A.M."/>
            <person name="Chapman S.B."/>
            <person name="Gainer-Dewar J."/>
            <person name="Goldberg J."/>
            <person name="Griggs A."/>
            <person name="Gujja S."/>
            <person name="Hansen M."/>
            <person name="Howarth C."/>
            <person name="Imamovic A."/>
            <person name="Ireland A."/>
            <person name="Larimer J."/>
            <person name="McCowan C."/>
            <person name="Murphy C."/>
            <person name="Pearson M."/>
            <person name="Poon T.W."/>
            <person name="Priest M."/>
            <person name="Roberts A."/>
            <person name="Saif S."/>
            <person name="Shea T."/>
            <person name="Sisk P."/>
            <person name="Sykes S."/>
            <person name="Wortman J."/>
            <person name="Nusbaum C."/>
            <person name="Birren B."/>
        </authorList>
    </citation>
    <scope>NUCLEOTIDE SEQUENCE [LARGE SCALE GENOMIC DNA]</scope>
    <source>
        <strain evidence="8 9">CBS 606.96</strain>
    </source>
</reference>
<accession>W9XYH1</accession>
<keyword evidence="9" id="KW-1185">Reference proteome</keyword>
<dbReference type="InterPro" id="IPR000415">
    <property type="entry name" value="Nitroreductase-like"/>
</dbReference>
<name>W9XYH1_9EURO</name>
<dbReference type="Gene3D" id="3.40.109.10">
    <property type="entry name" value="NADH Oxidase"/>
    <property type="match status" value="1"/>
</dbReference>
<evidence type="ECO:0000313" key="9">
    <source>
        <dbReference type="Proteomes" id="UP000019478"/>
    </source>
</evidence>
<keyword evidence="5" id="KW-0560">Oxidoreductase</keyword>